<feature type="non-terminal residue" evidence="2">
    <location>
        <position position="1"/>
    </location>
</feature>
<feature type="non-terminal residue" evidence="2">
    <location>
        <position position="204"/>
    </location>
</feature>
<dbReference type="Proteomes" id="UP000626109">
    <property type="component" value="Unassembled WGS sequence"/>
</dbReference>
<sequence>GRRRQNCETRGVVLRLAGVTATLWEAFAASGLRALGKCRLLLIGTFSEVRQYMSLLVDEMAAHPSCHKKGVSGAINNFVAHGTHPGIQIHTYENRRGPVWTGANVPRSNVLADADNDLINEDGYKYAVLHQYDQHEELWKNLLKRFLKSRQQKLAVLDCSSFQMESGDLRGYDLSHLPADSEKECCVACLEDTGCGAFIFSAGR</sequence>
<reference evidence="2" key="1">
    <citation type="submission" date="2021-02" db="EMBL/GenBank/DDBJ databases">
        <authorList>
            <person name="Dougan E. K."/>
            <person name="Rhodes N."/>
            <person name="Thang M."/>
            <person name="Chan C."/>
        </authorList>
    </citation>
    <scope>NUCLEOTIDE SEQUENCE</scope>
</reference>
<protein>
    <recommendedName>
        <fullName evidence="1">Apple domain-containing protein</fullName>
    </recommendedName>
</protein>
<feature type="domain" description="Apple" evidence="1">
    <location>
        <begin position="159"/>
        <end position="204"/>
    </location>
</feature>
<dbReference type="EMBL" id="CAJNNW010007766">
    <property type="protein sequence ID" value="CAE8649501.1"/>
    <property type="molecule type" value="Genomic_DNA"/>
</dbReference>
<evidence type="ECO:0000259" key="1">
    <source>
        <dbReference type="PROSITE" id="PS50948"/>
    </source>
</evidence>
<organism evidence="2 3">
    <name type="scientific">Polarella glacialis</name>
    <name type="common">Dinoflagellate</name>
    <dbReference type="NCBI Taxonomy" id="89957"/>
    <lineage>
        <taxon>Eukaryota</taxon>
        <taxon>Sar</taxon>
        <taxon>Alveolata</taxon>
        <taxon>Dinophyceae</taxon>
        <taxon>Suessiales</taxon>
        <taxon>Suessiaceae</taxon>
        <taxon>Polarella</taxon>
    </lineage>
</organism>
<dbReference type="Pfam" id="PF14295">
    <property type="entry name" value="PAN_4"/>
    <property type="match status" value="1"/>
</dbReference>
<dbReference type="Gene3D" id="3.50.4.10">
    <property type="entry name" value="Hepatocyte Growth Factor"/>
    <property type="match status" value="1"/>
</dbReference>
<dbReference type="PROSITE" id="PS50948">
    <property type="entry name" value="PAN"/>
    <property type="match status" value="1"/>
</dbReference>
<dbReference type="InterPro" id="IPR003609">
    <property type="entry name" value="Pan_app"/>
</dbReference>
<dbReference type="AlphaFoldDB" id="A0A813IFW6"/>
<evidence type="ECO:0000313" key="2">
    <source>
        <dbReference type="EMBL" id="CAE8649501.1"/>
    </source>
</evidence>
<proteinExistence type="predicted"/>
<gene>
    <name evidence="2" type="ORF">PGLA2088_LOCUS7477</name>
</gene>
<evidence type="ECO:0000313" key="3">
    <source>
        <dbReference type="Proteomes" id="UP000626109"/>
    </source>
</evidence>
<comment type="caution">
    <text evidence="2">The sequence shown here is derived from an EMBL/GenBank/DDBJ whole genome shotgun (WGS) entry which is preliminary data.</text>
</comment>
<name>A0A813IFW6_POLGL</name>
<accession>A0A813IFW6</accession>